<proteinExistence type="predicted"/>
<feature type="transmembrane region" description="Helical" evidence="2">
    <location>
        <begin position="133"/>
        <end position="152"/>
    </location>
</feature>
<keyword evidence="2" id="KW-0472">Membrane</keyword>
<evidence type="ECO:0008006" key="4">
    <source>
        <dbReference type="Google" id="ProtNLM"/>
    </source>
</evidence>
<feature type="non-terminal residue" evidence="3">
    <location>
        <position position="249"/>
    </location>
</feature>
<dbReference type="SUPFAM" id="SSF103473">
    <property type="entry name" value="MFS general substrate transporter"/>
    <property type="match status" value="1"/>
</dbReference>
<dbReference type="PANTHER" id="PTHR11360">
    <property type="entry name" value="MONOCARBOXYLATE TRANSPORTER"/>
    <property type="match status" value="1"/>
</dbReference>
<organism evidence="3">
    <name type="scientific">marine metagenome</name>
    <dbReference type="NCBI Taxonomy" id="408172"/>
    <lineage>
        <taxon>unclassified sequences</taxon>
        <taxon>metagenomes</taxon>
        <taxon>ecological metagenomes</taxon>
    </lineage>
</organism>
<feature type="transmembrane region" description="Helical" evidence="2">
    <location>
        <begin position="225"/>
        <end position="245"/>
    </location>
</feature>
<feature type="transmembrane region" description="Helical" evidence="2">
    <location>
        <begin position="192"/>
        <end position="213"/>
    </location>
</feature>
<dbReference type="GO" id="GO:0022857">
    <property type="term" value="F:transmembrane transporter activity"/>
    <property type="evidence" value="ECO:0007669"/>
    <property type="project" value="InterPro"/>
</dbReference>
<feature type="non-terminal residue" evidence="3">
    <location>
        <position position="1"/>
    </location>
</feature>
<dbReference type="AlphaFoldDB" id="A0A383AU30"/>
<feature type="transmembrane region" description="Helical" evidence="2">
    <location>
        <begin position="31"/>
        <end position="52"/>
    </location>
</feature>
<feature type="transmembrane region" description="Helical" evidence="2">
    <location>
        <begin position="7"/>
        <end position="25"/>
    </location>
</feature>
<gene>
    <name evidence="3" type="ORF">METZ01_LOCUS463937</name>
</gene>
<dbReference type="Pfam" id="PF07690">
    <property type="entry name" value="MFS_1"/>
    <property type="match status" value="1"/>
</dbReference>
<reference evidence="3" key="1">
    <citation type="submission" date="2018-05" db="EMBL/GenBank/DDBJ databases">
        <authorList>
            <person name="Lanie J.A."/>
            <person name="Ng W.-L."/>
            <person name="Kazmierczak K.M."/>
            <person name="Andrzejewski T.M."/>
            <person name="Davidsen T.M."/>
            <person name="Wayne K.J."/>
            <person name="Tettelin H."/>
            <person name="Glass J.I."/>
            <person name="Rusch D."/>
            <person name="Podicherti R."/>
            <person name="Tsui H.-C.T."/>
            <person name="Winkler M.E."/>
        </authorList>
    </citation>
    <scope>NUCLEOTIDE SEQUENCE</scope>
</reference>
<dbReference type="EMBL" id="UINC01194811">
    <property type="protein sequence ID" value="SVE11083.1"/>
    <property type="molecule type" value="Genomic_DNA"/>
</dbReference>
<feature type="transmembrane region" description="Helical" evidence="2">
    <location>
        <begin position="164"/>
        <end position="186"/>
    </location>
</feature>
<evidence type="ECO:0000256" key="1">
    <source>
        <dbReference type="SAM" id="MobiDB-lite"/>
    </source>
</evidence>
<accession>A0A383AU30</accession>
<evidence type="ECO:0000256" key="2">
    <source>
        <dbReference type="SAM" id="Phobius"/>
    </source>
</evidence>
<dbReference type="InterPro" id="IPR050327">
    <property type="entry name" value="Proton-linked_MCT"/>
</dbReference>
<dbReference type="Gene3D" id="1.20.1250.20">
    <property type="entry name" value="MFS general substrate transporter like domains"/>
    <property type="match status" value="1"/>
</dbReference>
<name>A0A383AU30_9ZZZZ</name>
<sequence length="249" mass="26552">AMGILSMGAPLGLMIGFPAVQWVISNYGWRAGWASLGIAGIVIILPISLLVLRRQPEDIGLLPDGVRSDDITEDNQDPTSTATGEPPWTRAEAIRTVVFWRLTASFSMYMFSTTTMVFFRIPHFIDNGINPGLVAAAASTAQISLILGAITMGRQVAVVGMERLAGLNTLIMGCCFLITLTTNNVFMMFAAFYTWAWATNSVGALQGIIYASYFGRQHAGAVRSAALTTSMLFAAVAGPLAGYVADVTG</sequence>
<evidence type="ECO:0000313" key="3">
    <source>
        <dbReference type="EMBL" id="SVE11083.1"/>
    </source>
</evidence>
<feature type="transmembrane region" description="Helical" evidence="2">
    <location>
        <begin position="98"/>
        <end position="121"/>
    </location>
</feature>
<feature type="region of interest" description="Disordered" evidence="1">
    <location>
        <begin position="64"/>
        <end position="86"/>
    </location>
</feature>
<dbReference type="InterPro" id="IPR011701">
    <property type="entry name" value="MFS"/>
</dbReference>
<dbReference type="InterPro" id="IPR036259">
    <property type="entry name" value="MFS_trans_sf"/>
</dbReference>
<keyword evidence="2" id="KW-0812">Transmembrane</keyword>
<keyword evidence="2" id="KW-1133">Transmembrane helix</keyword>
<dbReference type="PANTHER" id="PTHR11360:SF290">
    <property type="entry name" value="MONOCARBOXYLATE MFS PERMEASE"/>
    <property type="match status" value="1"/>
</dbReference>
<protein>
    <recommendedName>
        <fullName evidence="4">Major facilitator superfamily (MFS) profile domain-containing protein</fullName>
    </recommendedName>
</protein>